<feature type="transmembrane region" description="Helical" evidence="1">
    <location>
        <begin position="178"/>
        <end position="199"/>
    </location>
</feature>
<proteinExistence type="predicted"/>
<feature type="transmembrane region" description="Helical" evidence="1">
    <location>
        <begin position="145"/>
        <end position="166"/>
    </location>
</feature>
<name>A0A399E037_9DEIN</name>
<feature type="transmembrane region" description="Helical" evidence="1">
    <location>
        <begin position="104"/>
        <end position="124"/>
    </location>
</feature>
<keyword evidence="3" id="KW-1185">Reference proteome</keyword>
<feature type="transmembrane region" description="Helical" evidence="1">
    <location>
        <begin position="77"/>
        <end position="98"/>
    </location>
</feature>
<accession>A0A399E037</accession>
<keyword evidence="1" id="KW-0472">Membrane</keyword>
<evidence type="ECO:0000313" key="2">
    <source>
        <dbReference type="EMBL" id="RIH75820.1"/>
    </source>
</evidence>
<dbReference type="EMBL" id="QXDL01000343">
    <property type="protein sequence ID" value="RIH75820.1"/>
    <property type="molecule type" value="Genomic_DNA"/>
</dbReference>
<keyword evidence="1" id="KW-1133">Transmembrane helix</keyword>
<protein>
    <recommendedName>
        <fullName evidence="4">DUF624 domain-containing protein</fullName>
    </recommendedName>
</protein>
<dbReference type="AlphaFoldDB" id="A0A399E037"/>
<evidence type="ECO:0008006" key="4">
    <source>
        <dbReference type="Google" id="ProtNLM"/>
    </source>
</evidence>
<dbReference type="Proteomes" id="UP000265715">
    <property type="component" value="Unassembled WGS sequence"/>
</dbReference>
<feature type="transmembrane region" description="Helical" evidence="1">
    <location>
        <begin position="29"/>
        <end position="56"/>
    </location>
</feature>
<evidence type="ECO:0000313" key="3">
    <source>
        <dbReference type="Proteomes" id="UP000265715"/>
    </source>
</evidence>
<evidence type="ECO:0000256" key="1">
    <source>
        <dbReference type="SAM" id="Phobius"/>
    </source>
</evidence>
<organism evidence="2 3">
    <name type="scientific">Calidithermus terrae</name>
    <dbReference type="NCBI Taxonomy" id="1408545"/>
    <lineage>
        <taxon>Bacteria</taxon>
        <taxon>Thermotogati</taxon>
        <taxon>Deinococcota</taxon>
        <taxon>Deinococci</taxon>
        <taxon>Thermales</taxon>
        <taxon>Thermaceae</taxon>
        <taxon>Calidithermus</taxon>
    </lineage>
</organism>
<gene>
    <name evidence="2" type="ORF">Mterra_03943</name>
</gene>
<sequence>MGLMLSLARVFSVTLRIFAHHPLGVLWVTFVALLFSFVSFGILIGPMQVGFNAVMLRYLRRGEWAPELLWQQFRRQAFLAGWVYLALLLVGLVVPLPLERFSPAVAVLLGFAANAVLALLWFYPFQYLAERHMPWTEAVREGWHLILRAGVPRHVLLVLLIQLINYVPTGASVPVLDLFVLVLLVGLSGLIGVVAYAQLNPEPQA</sequence>
<comment type="caution">
    <text evidence="2">The sequence shown here is derived from an EMBL/GenBank/DDBJ whole genome shotgun (WGS) entry which is preliminary data.</text>
</comment>
<keyword evidence="1" id="KW-0812">Transmembrane</keyword>
<reference evidence="2 3" key="1">
    <citation type="submission" date="2018-08" db="EMBL/GenBank/DDBJ databases">
        <title>Meiothermus terrae DSM 26712 genome sequencing project.</title>
        <authorList>
            <person name="Da Costa M.S."/>
            <person name="Albuquerque L."/>
            <person name="Raposo P."/>
            <person name="Froufe H.J.C."/>
            <person name="Barroso C.S."/>
            <person name="Egas C."/>
        </authorList>
    </citation>
    <scope>NUCLEOTIDE SEQUENCE [LARGE SCALE GENOMIC DNA]</scope>
    <source>
        <strain evidence="2 3">DSM 26712</strain>
    </source>
</reference>